<sequence length="231" mass="27631">MGEMDKKYRHEIKYLISKGQLEILKTRLDGLIKKDPHVGKDGKYNICSLYFDDYYNSCYYENENGTDPREKYRIRIYNHSTKKITLECKRKMRGKNIKNSCPLTLNEAKILSQGKYIENYFSSYPLMNKFQIDMKTRLFRPVVIVDYDRYPYVYKDGNVRITLDTNIAASSLYEKFLEGGFAKRPVMPKGLQLLEVKYDEYLPDFIYRSLQLENLRQTAYSKYYICRRFNL</sequence>
<dbReference type="AlphaFoldDB" id="A0A1I0Z0S9"/>
<dbReference type="Gene3D" id="3.20.100.30">
    <property type="entry name" value="VTC, catalytic tunnel domain"/>
    <property type="match status" value="1"/>
</dbReference>
<dbReference type="OrthoDB" id="9784042at2"/>
<keyword evidence="3" id="KW-1185">Reference proteome</keyword>
<gene>
    <name evidence="2" type="ORF">SAMN05216249_11261</name>
</gene>
<dbReference type="STRING" id="1120918.SAMN05216249_11261"/>
<feature type="domain" description="VTC" evidence="1">
    <location>
        <begin position="9"/>
        <end position="226"/>
    </location>
</feature>
<accession>A0A1I0Z0S9</accession>
<dbReference type="GO" id="GO:0006799">
    <property type="term" value="P:polyphosphate biosynthetic process"/>
    <property type="evidence" value="ECO:0007669"/>
    <property type="project" value="UniProtKB-ARBA"/>
</dbReference>
<evidence type="ECO:0000313" key="3">
    <source>
        <dbReference type="Proteomes" id="UP000198838"/>
    </source>
</evidence>
<dbReference type="CDD" id="cd07750">
    <property type="entry name" value="PolyPPase_VTC_like"/>
    <property type="match status" value="1"/>
</dbReference>
<dbReference type="Proteomes" id="UP000198838">
    <property type="component" value="Unassembled WGS sequence"/>
</dbReference>
<evidence type="ECO:0000259" key="1">
    <source>
        <dbReference type="Pfam" id="PF09359"/>
    </source>
</evidence>
<name>A0A1I0Z0S9_9FIRM</name>
<reference evidence="2 3" key="1">
    <citation type="submission" date="2016-10" db="EMBL/GenBank/DDBJ databases">
        <authorList>
            <person name="de Groot N.N."/>
        </authorList>
    </citation>
    <scope>NUCLEOTIDE SEQUENCE [LARGE SCALE GENOMIC DNA]</scope>
    <source>
        <strain evidence="2 3">DSM 5522</strain>
    </source>
</reference>
<protein>
    <submittedName>
        <fullName evidence="2">VTC domain-containing protein</fullName>
    </submittedName>
</protein>
<dbReference type="EMBL" id="FOJY01000012">
    <property type="protein sequence ID" value="SFB19299.1"/>
    <property type="molecule type" value="Genomic_DNA"/>
</dbReference>
<dbReference type="InterPro" id="IPR018966">
    <property type="entry name" value="VTC_domain"/>
</dbReference>
<organism evidence="2 3">
    <name type="scientific">Acetitomaculum ruminis DSM 5522</name>
    <dbReference type="NCBI Taxonomy" id="1120918"/>
    <lineage>
        <taxon>Bacteria</taxon>
        <taxon>Bacillati</taxon>
        <taxon>Bacillota</taxon>
        <taxon>Clostridia</taxon>
        <taxon>Lachnospirales</taxon>
        <taxon>Lachnospiraceae</taxon>
        <taxon>Acetitomaculum</taxon>
    </lineage>
</organism>
<proteinExistence type="predicted"/>
<dbReference type="InterPro" id="IPR042267">
    <property type="entry name" value="VTC_sf"/>
</dbReference>
<evidence type="ECO:0000313" key="2">
    <source>
        <dbReference type="EMBL" id="SFB19299.1"/>
    </source>
</evidence>
<dbReference type="Pfam" id="PF09359">
    <property type="entry name" value="VTC"/>
    <property type="match status" value="1"/>
</dbReference>